<organism evidence="3 4">
    <name type="scientific">Exophiala xenobiotica</name>
    <dbReference type="NCBI Taxonomy" id="348802"/>
    <lineage>
        <taxon>Eukaryota</taxon>
        <taxon>Fungi</taxon>
        <taxon>Dikarya</taxon>
        <taxon>Ascomycota</taxon>
        <taxon>Pezizomycotina</taxon>
        <taxon>Eurotiomycetes</taxon>
        <taxon>Chaetothyriomycetidae</taxon>
        <taxon>Chaetothyriales</taxon>
        <taxon>Herpotrichiellaceae</taxon>
        <taxon>Exophiala</taxon>
    </lineage>
</organism>
<comment type="similarity">
    <text evidence="1">Belongs to the short-chain dehydrogenases/reductases (SDR) family.</text>
</comment>
<dbReference type="AlphaFoldDB" id="A0A0D2E5Z0"/>
<dbReference type="RefSeq" id="XP_013310734.1">
    <property type="nucleotide sequence ID" value="XM_013455280.1"/>
</dbReference>
<keyword evidence="2" id="KW-0560">Oxidoreductase</keyword>
<evidence type="ECO:0000256" key="2">
    <source>
        <dbReference type="ARBA" id="ARBA00023002"/>
    </source>
</evidence>
<dbReference type="GO" id="GO:0016616">
    <property type="term" value="F:oxidoreductase activity, acting on the CH-OH group of donors, NAD or NADP as acceptor"/>
    <property type="evidence" value="ECO:0007669"/>
    <property type="project" value="TreeGrafter"/>
</dbReference>
<name>A0A0D2E5Z0_9EURO</name>
<dbReference type="InterPro" id="IPR002347">
    <property type="entry name" value="SDR_fam"/>
</dbReference>
<dbReference type="SUPFAM" id="SSF51735">
    <property type="entry name" value="NAD(P)-binding Rossmann-fold domains"/>
    <property type="match status" value="1"/>
</dbReference>
<dbReference type="PANTHER" id="PTHR42760:SF37">
    <property type="entry name" value="CLAVALDEHYDE DEHYDROGENASE"/>
    <property type="match status" value="1"/>
</dbReference>
<dbReference type="HOGENOM" id="CLU_010194_8_0_1"/>
<dbReference type="GeneID" id="25333674"/>
<dbReference type="STRING" id="348802.A0A0D2E5Z0"/>
<dbReference type="Pfam" id="PF00106">
    <property type="entry name" value="adh_short"/>
    <property type="match status" value="1"/>
</dbReference>
<gene>
    <name evidence="3" type="ORF">PV05_11766</name>
</gene>
<dbReference type="PRINTS" id="PR00081">
    <property type="entry name" value="GDHRDH"/>
</dbReference>
<evidence type="ECO:0000313" key="4">
    <source>
        <dbReference type="Proteomes" id="UP000054342"/>
    </source>
</evidence>
<dbReference type="Proteomes" id="UP000054342">
    <property type="component" value="Unassembled WGS sequence"/>
</dbReference>
<proteinExistence type="inferred from homology"/>
<sequence length="295" mass="32142">MVKTPALDPSTGQGFVATQREDSYTAIDPLQWDFTGRHVLITGAARGLGRAEAISYARAGASGIVLLDILDSKPVEADLLVAAKAAGRAEPKLLSLRVDVTDEQSVAEAVKAVSDAFGSLDIVVNNAGAITYVPILETDAATWWKCWEVNVKGPFLIARGFLPLLFKGREKTIVVLSSVGAHFTLPGGSAYETSKQAVLKLNQYLTLEHQSEGILAYAIAPGGVLTDMAKGFPQDLLNRLTDTPEMVADTLVFLTKERREWLADRYIDSRWDVEELLQKKDEIVSKDLLKVRMAL</sequence>
<evidence type="ECO:0000313" key="3">
    <source>
        <dbReference type="EMBL" id="KIW50150.1"/>
    </source>
</evidence>
<dbReference type="InterPro" id="IPR036291">
    <property type="entry name" value="NAD(P)-bd_dom_sf"/>
</dbReference>
<keyword evidence="4" id="KW-1185">Reference proteome</keyword>
<dbReference type="PANTHER" id="PTHR42760">
    <property type="entry name" value="SHORT-CHAIN DEHYDROGENASES/REDUCTASES FAMILY MEMBER"/>
    <property type="match status" value="1"/>
</dbReference>
<dbReference type="CDD" id="cd05233">
    <property type="entry name" value="SDR_c"/>
    <property type="match status" value="1"/>
</dbReference>
<accession>A0A0D2E5Z0</accession>
<dbReference type="OrthoDB" id="1933717at2759"/>
<protein>
    <submittedName>
        <fullName evidence="3">Uncharacterized protein</fullName>
    </submittedName>
</protein>
<reference evidence="3 4" key="1">
    <citation type="submission" date="2015-01" db="EMBL/GenBank/DDBJ databases">
        <title>The Genome Sequence of Exophiala xenobiotica CBS118157.</title>
        <authorList>
            <consortium name="The Broad Institute Genomics Platform"/>
            <person name="Cuomo C."/>
            <person name="de Hoog S."/>
            <person name="Gorbushina A."/>
            <person name="Stielow B."/>
            <person name="Teixiera M."/>
            <person name="Abouelleil A."/>
            <person name="Chapman S.B."/>
            <person name="Priest M."/>
            <person name="Young S.K."/>
            <person name="Wortman J."/>
            <person name="Nusbaum C."/>
            <person name="Birren B."/>
        </authorList>
    </citation>
    <scope>NUCLEOTIDE SEQUENCE [LARGE SCALE GENOMIC DNA]</scope>
    <source>
        <strain evidence="3 4">CBS 118157</strain>
    </source>
</reference>
<evidence type="ECO:0000256" key="1">
    <source>
        <dbReference type="ARBA" id="ARBA00006484"/>
    </source>
</evidence>
<dbReference type="EMBL" id="KN847323">
    <property type="protein sequence ID" value="KIW50150.1"/>
    <property type="molecule type" value="Genomic_DNA"/>
</dbReference>
<dbReference type="Gene3D" id="3.40.50.720">
    <property type="entry name" value="NAD(P)-binding Rossmann-like Domain"/>
    <property type="match status" value="1"/>
</dbReference>